<reference evidence="7 8" key="1">
    <citation type="submission" date="2012-06" db="EMBL/GenBank/DDBJ databases">
        <title>The complete chromosome of genome of Turneriella parva DSM 21527.</title>
        <authorList>
            <consortium name="US DOE Joint Genome Institute (JGI-PGF)"/>
            <person name="Lucas S."/>
            <person name="Han J."/>
            <person name="Lapidus A."/>
            <person name="Bruce D."/>
            <person name="Goodwin L."/>
            <person name="Pitluck S."/>
            <person name="Peters L."/>
            <person name="Kyrpides N."/>
            <person name="Mavromatis K."/>
            <person name="Ivanova N."/>
            <person name="Mikhailova N."/>
            <person name="Chertkov O."/>
            <person name="Detter J.C."/>
            <person name="Tapia R."/>
            <person name="Han C."/>
            <person name="Land M."/>
            <person name="Hauser L."/>
            <person name="Markowitz V."/>
            <person name="Cheng J.-F."/>
            <person name="Hugenholtz P."/>
            <person name="Woyke T."/>
            <person name="Wu D."/>
            <person name="Gronow S."/>
            <person name="Wellnitz S."/>
            <person name="Brambilla E."/>
            <person name="Klenk H.-P."/>
            <person name="Eisen J.A."/>
        </authorList>
    </citation>
    <scope>NUCLEOTIDE SEQUENCE [LARGE SCALE GENOMIC DNA]</scope>
    <source>
        <strain evidence="8">ATCC BAA-1111 / DSM 21527 / NCTC 11395 / H</strain>
    </source>
</reference>
<dbReference type="InterPro" id="IPR001123">
    <property type="entry name" value="LeuE-type"/>
</dbReference>
<keyword evidence="3 6" id="KW-0812">Transmembrane</keyword>
<sequence>MLGALFGFGAGFFGSMPVSGPIALIVFRSSLKGHFSKAIRVVTGAAVAEGIYCAIATFGFVQISTAYPFLAKYIRYVGAVFLLVLGIVFMFQKVRFADEMAPIPENKNSGLVSGFLIALFNPTLFLTWGSASSTIFSWFDTISFWDMLLFPIAASTGIISWFAILLEIFKKYHGRIGEKIGVYAIRGASVIMLVSGGFLLYQAAK</sequence>
<dbReference type="EMBL" id="CP002959">
    <property type="protein sequence ID" value="AFM11396.1"/>
    <property type="molecule type" value="Genomic_DNA"/>
</dbReference>
<evidence type="ECO:0000256" key="6">
    <source>
        <dbReference type="SAM" id="Phobius"/>
    </source>
</evidence>
<dbReference type="KEGG" id="tpx:Turpa_0745"/>
<dbReference type="GO" id="GO:0005886">
    <property type="term" value="C:plasma membrane"/>
    <property type="evidence" value="ECO:0007669"/>
    <property type="project" value="UniProtKB-SubCell"/>
</dbReference>
<dbReference type="Pfam" id="PF01810">
    <property type="entry name" value="LysE"/>
    <property type="match status" value="1"/>
</dbReference>
<feature type="transmembrane region" description="Helical" evidence="6">
    <location>
        <begin position="111"/>
        <end position="128"/>
    </location>
</feature>
<evidence type="ECO:0000256" key="4">
    <source>
        <dbReference type="ARBA" id="ARBA00022989"/>
    </source>
</evidence>
<feature type="transmembrane region" description="Helical" evidence="6">
    <location>
        <begin position="148"/>
        <end position="168"/>
    </location>
</feature>
<evidence type="ECO:0000313" key="8">
    <source>
        <dbReference type="Proteomes" id="UP000006048"/>
    </source>
</evidence>
<proteinExistence type="predicted"/>
<dbReference type="AlphaFoldDB" id="I4B289"/>
<dbReference type="Proteomes" id="UP000006048">
    <property type="component" value="Chromosome"/>
</dbReference>
<dbReference type="GO" id="GO:0015171">
    <property type="term" value="F:amino acid transmembrane transporter activity"/>
    <property type="evidence" value="ECO:0007669"/>
    <property type="project" value="TreeGrafter"/>
</dbReference>
<evidence type="ECO:0000256" key="3">
    <source>
        <dbReference type="ARBA" id="ARBA00022692"/>
    </source>
</evidence>
<dbReference type="PANTHER" id="PTHR30086:SF20">
    <property type="entry name" value="ARGININE EXPORTER PROTEIN ARGO-RELATED"/>
    <property type="match status" value="1"/>
</dbReference>
<keyword evidence="5 6" id="KW-0472">Membrane</keyword>
<evidence type="ECO:0000256" key="5">
    <source>
        <dbReference type="ARBA" id="ARBA00023136"/>
    </source>
</evidence>
<keyword evidence="8" id="KW-1185">Reference proteome</keyword>
<feature type="transmembrane region" description="Helical" evidence="6">
    <location>
        <begin position="180"/>
        <end position="201"/>
    </location>
</feature>
<comment type="subcellular location">
    <subcellularLocation>
        <location evidence="1">Cell membrane</location>
        <topology evidence="1">Multi-pass membrane protein</topology>
    </subcellularLocation>
</comment>
<protein>
    <submittedName>
        <fullName evidence="7">Lysine exporter protein (LYSE/YGGA)</fullName>
    </submittedName>
</protein>
<keyword evidence="4 6" id="KW-1133">Transmembrane helix</keyword>
<evidence type="ECO:0000256" key="2">
    <source>
        <dbReference type="ARBA" id="ARBA00022475"/>
    </source>
</evidence>
<name>I4B289_TURPD</name>
<gene>
    <name evidence="7" type="ordered locus">Turpa_0745</name>
</gene>
<feature type="transmembrane region" description="Helical" evidence="6">
    <location>
        <begin position="73"/>
        <end position="91"/>
    </location>
</feature>
<dbReference type="PANTHER" id="PTHR30086">
    <property type="entry name" value="ARGININE EXPORTER PROTEIN ARGO"/>
    <property type="match status" value="1"/>
</dbReference>
<feature type="transmembrane region" description="Helical" evidence="6">
    <location>
        <begin position="39"/>
        <end position="61"/>
    </location>
</feature>
<keyword evidence="2" id="KW-1003">Cell membrane</keyword>
<accession>I4B289</accession>
<dbReference type="STRING" id="869212.Turpa_0745"/>
<dbReference type="HOGENOM" id="CLU_1337034_0_0_12"/>
<feature type="transmembrane region" description="Helical" evidence="6">
    <location>
        <begin position="6"/>
        <end position="27"/>
    </location>
</feature>
<evidence type="ECO:0000313" key="7">
    <source>
        <dbReference type="EMBL" id="AFM11396.1"/>
    </source>
</evidence>
<evidence type="ECO:0000256" key="1">
    <source>
        <dbReference type="ARBA" id="ARBA00004651"/>
    </source>
</evidence>
<organism evidence="7 8">
    <name type="scientific">Turneriella parva (strain ATCC BAA-1111 / DSM 21527 / NCTC 11395 / H)</name>
    <name type="common">Leptospira parva</name>
    <dbReference type="NCBI Taxonomy" id="869212"/>
    <lineage>
        <taxon>Bacteria</taxon>
        <taxon>Pseudomonadati</taxon>
        <taxon>Spirochaetota</taxon>
        <taxon>Spirochaetia</taxon>
        <taxon>Leptospirales</taxon>
        <taxon>Leptospiraceae</taxon>
        <taxon>Turneriella</taxon>
    </lineage>
</organism>